<evidence type="ECO:0000256" key="3">
    <source>
        <dbReference type="ARBA" id="ARBA00022989"/>
    </source>
</evidence>
<keyword evidence="4 5" id="KW-0472">Membrane</keyword>
<accession>A0A1I8FE25</accession>
<dbReference type="PROSITE" id="PS50850">
    <property type="entry name" value="MFS"/>
    <property type="match status" value="1"/>
</dbReference>
<proteinExistence type="predicted"/>
<feature type="domain" description="Major facilitator superfamily (MFS) profile" evidence="6">
    <location>
        <begin position="271"/>
        <end position="512"/>
    </location>
</feature>
<feature type="transmembrane region" description="Helical" evidence="5">
    <location>
        <begin position="319"/>
        <end position="340"/>
    </location>
</feature>
<dbReference type="AlphaFoldDB" id="A0A1I8FE25"/>
<organism evidence="7 8">
    <name type="scientific">Macrostomum lignano</name>
    <dbReference type="NCBI Taxonomy" id="282301"/>
    <lineage>
        <taxon>Eukaryota</taxon>
        <taxon>Metazoa</taxon>
        <taxon>Spiralia</taxon>
        <taxon>Lophotrochozoa</taxon>
        <taxon>Platyhelminthes</taxon>
        <taxon>Rhabditophora</taxon>
        <taxon>Macrostomorpha</taxon>
        <taxon>Macrostomida</taxon>
        <taxon>Macrostomidae</taxon>
        <taxon>Macrostomum</taxon>
    </lineage>
</organism>
<dbReference type="PANTHER" id="PTHR23503">
    <property type="entry name" value="SOLUTE CARRIER FAMILY 2"/>
    <property type="match status" value="1"/>
</dbReference>
<keyword evidence="3 5" id="KW-1133">Transmembrane helix</keyword>
<comment type="subcellular location">
    <subcellularLocation>
        <location evidence="1">Membrane</location>
        <topology evidence="1">Multi-pass membrane protein</topology>
    </subcellularLocation>
</comment>
<name>A0A1I8FE25_9PLAT</name>
<reference evidence="8" key="1">
    <citation type="submission" date="2016-11" db="UniProtKB">
        <authorList>
            <consortium name="WormBaseParasite"/>
        </authorList>
    </citation>
    <scope>IDENTIFICATION</scope>
</reference>
<feature type="transmembrane region" description="Helical" evidence="5">
    <location>
        <begin position="264"/>
        <end position="285"/>
    </location>
</feature>
<dbReference type="PANTHER" id="PTHR23503:SF128">
    <property type="entry name" value="GLUCOSE TRANSPORTER TYPE 1"/>
    <property type="match status" value="1"/>
</dbReference>
<dbReference type="SUPFAM" id="SSF103473">
    <property type="entry name" value="MFS general substrate transporter"/>
    <property type="match status" value="1"/>
</dbReference>
<evidence type="ECO:0000256" key="2">
    <source>
        <dbReference type="ARBA" id="ARBA00022692"/>
    </source>
</evidence>
<dbReference type="InterPro" id="IPR005828">
    <property type="entry name" value="MFS_sugar_transport-like"/>
</dbReference>
<dbReference type="InterPro" id="IPR036259">
    <property type="entry name" value="MFS_trans_sf"/>
</dbReference>
<evidence type="ECO:0000313" key="7">
    <source>
        <dbReference type="Proteomes" id="UP000095280"/>
    </source>
</evidence>
<dbReference type="Gene3D" id="1.20.1250.20">
    <property type="entry name" value="MFS general substrate transporter like domains"/>
    <property type="match status" value="1"/>
</dbReference>
<evidence type="ECO:0000259" key="6">
    <source>
        <dbReference type="PROSITE" id="PS50850"/>
    </source>
</evidence>
<dbReference type="InterPro" id="IPR020846">
    <property type="entry name" value="MFS_dom"/>
</dbReference>
<evidence type="ECO:0000256" key="1">
    <source>
        <dbReference type="ARBA" id="ARBA00004141"/>
    </source>
</evidence>
<protein>
    <submittedName>
        <fullName evidence="8">MFS domain-containing protein</fullName>
    </submittedName>
</protein>
<keyword evidence="2 5" id="KW-0812">Transmembrane</keyword>
<feature type="transmembrane region" description="Helical" evidence="5">
    <location>
        <begin position="441"/>
        <end position="461"/>
    </location>
</feature>
<sequence>RSNCVKLSPSVVAANGHLPGGVNLLSSLFFRLLAMPSSSLYSAQISLIRARTSGFSSGDMSPFWNCAILTEFTRVGEGCVNGARAAPPWGNRRTGLTSMTSSVSKRLLERQRACAIVSTLSRRTSTCAAIVQRPEPEDVNQCAAIVQRRVSREVCYDCSTGQRRQPLCCDVQRLSRRTSTGVLRLFKRLSAEDVNRVLAIVQRLRPEDVKTAVLRLFNGLSRRTSTVCCDCQRLAIVQRLSRGAGDGRRTLFSSNAQRRSSSGVTAFLAFSCFSAFLGAVCFGWSTGVINNPKASIVRLINESTAAHYGVQLTAYTADVLFSVVVSMFAVGGMIGALVSGYWAERLGRRNGMLVNSGVGVVAALLMSPAGSFEMLIIGRLLIGFCSALYTGLVPIYLAEIAPRQLRGGIGVLNQLGVVTGLLLSQALSIQQALGGPQLWPILFAIAGLPSILQLACLPACLETPRHLLLTRHDEAAARSALCQLRARRQRRQRGQVHRRGVGGDSLRVWTAK</sequence>
<dbReference type="InterPro" id="IPR045263">
    <property type="entry name" value="GLUT"/>
</dbReference>
<feature type="transmembrane region" description="Helical" evidence="5">
    <location>
        <begin position="376"/>
        <end position="397"/>
    </location>
</feature>
<feature type="transmembrane region" description="Helical" evidence="5">
    <location>
        <begin position="352"/>
        <end position="370"/>
    </location>
</feature>
<dbReference type="InterPro" id="IPR005829">
    <property type="entry name" value="Sugar_transporter_CS"/>
</dbReference>
<dbReference type="GO" id="GO:0016020">
    <property type="term" value="C:membrane"/>
    <property type="evidence" value="ECO:0007669"/>
    <property type="project" value="UniProtKB-SubCell"/>
</dbReference>
<dbReference type="GO" id="GO:0015149">
    <property type="term" value="F:hexose transmembrane transporter activity"/>
    <property type="evidence" value="ECO:0007669"/>
    <property type="project" value="TreeGrafter"/>
</dbReference>
<dbReference type="Pfam" id="PF00083">
    <property type="entry name" value="Sugar_tr"/>
    <property type="match status" value="1"/>
</dbReference>
<keyword evidence="7" id="KW-1185">Reference proteome</keyword>
<evidence type="ECO:0000256" key="4">
    <source>
        <dbReference type="ARBA" id="ARBA00023136"/>
    </source>
</evidence>
<dbReference type="PROSITE" id="PS00216">
    <property type="entry name" value="SUGAR_TRANSPORT_1"/>
    <property type="match status" value="1"/>
</dbReference>
<evidence type="ECO:0000313" key="8">
    <source>
        <dbReference type="WBParaSite" id="maker-unitig_30276-snap-gene-0.2-mRNA-1"/>
    </source>
</evidence>
<feature type="transmembrane region" description="Helical" evidence="5">
    <location>
        <begin position="409"/>
        <end position="429"/>
    </location>
</feature>
<evidence type="ECO:0000256" key="5">
    <source>
        <dbReference type="SAM" id="Phobius"/>
    </source>
</evidence>
<dbReference type="WBParaSite" id="maker-unitig_30276-snap-gene-0.2-mRNA-1">
    <property type="protein sequence ID" value="maker-unitig_30276-snap-gene-0.2-mRNA-1"/>
    <property type="gene ID" value="maker-unitig_30276-snap-gene-0.2"/>
</dbReference>
<dbReference type="Proteomes" id="UP000095280">
    <property type="component" value="Unplaced"/>
</dbReference>